<keyword evidence="4" id="KW-0732">Signal</keyword>
<evidence type="ECO:0000256" key="4">
    <source>
        <dbReference type="SAM" id="SignalP"/>
    </source>
</evidence>
<feature type="transmembrane region" description="Helical" evidence="3">
    <location>
        <begin position="298"/>
        <end position="318"/>
    </location>
</feature>
<comment type="similarity">
    <text evidence="1">Belongs to the glycosyl hydrolase 16 family.</text>
</comment>
<dbReference type="EMBL" id="JBITLV010000001">
    <property type="protein sequence ID" value="MFI7585456.1"/>
    <property type="molecule type" value="Genomic_DNA"/>
</dbReference>
<dbReference type="Gene3D" id="2.60.120.200">
    <property type="match status" value="1"/>
</dbReference>
<reference evidence="6 7" key="1">
    <citation type="submission" date="2024-10" db="EMBL/GenBank/DDBJ databases">
        <title>The Natural Products Discovery Center: Release of the First 8490 Sequenced Strains for Exploring Actinobacteria Biosynthetic Diversity.</title>
        <authorList>
            <person name="Kalkreuter E."/>
            <person name="Kautsar S.A."/>
            <person name="Yang D."/>
            <person name="Bader C.D."/>
            <person name="Teijaro C.N."/>
            <person name="Fluegel L."/>
            <person name="Davis C.M."/>
            <person name="Simpson J.R."/>
            <person name="Lauterbach L."/>
            <person name="Steele A.D."/>
            <person name="Gui C."/>
            <person name="Meng S."/>
            <person name="Li G."/>
            <person name="Viehrig K."/>
            <person name="Ye F."/>
            <person name="Su P."/>
            <person name="Kiefer A.F."/>
            <person name="Nichols A."/>
            <person name="Cepeda A.J."/>
            <person name="Yan W."/>
            <person name="Fan B."/>
            <person name="Jiang Y."/>
            <person name="Adhikari A."/>
            <person name="Zheng C.-J."/>
            <person name="Schuster L."/>
            <person name="Cowan T.M."/>
            <person name="Smanski M.J."/>
            <person name="Chevrette M.G."/>
            <person name="De Carvalho L.P.S."/>
            <person name="Shen B."/>
        </authorList>
    </citation>
    <scope>NUCLEOTIDE SEQUENCE [LARGE SCALE GENOMIC DNA]</scope>
    <source>
        <strain evidence="6 7">NPDC049639</strain>
    </source>
</reference>
<evidence type="ECO:0000313" key="6">
    <source>
        <dbReference type="EMBL" id="MFI7585456.1"/>
    </source>
</evidence>
<feature type="region of interest" description="Disordered" evidence="2">
    <location>
        <begin position="320"/>
        <end position="409"/>
    </location>
</feature>
<feature type="compositionally biased region" description="Polar residues" evidence="2">
    <location>
        <begin position="396"/>
        <end position="409"/>
    </location>
</feature>
<keyword evidence="7" id="KW-1185">Reference proteome</keyword>
<name>A0ABW8AIP2_9ACTN</name>
<keyword evidence="3" id="KW-1133">Transmembrane helix</keyword>
<dbReference type="SUPFAM" id="SSF49899">
    <property type="entry name" value="Concanavalin A-like lectins/glucanases"/>
    <property type="match status" value="1"/>
</dbReference>
<feature type="chain" id="PRO_5045891867" evidence="4">
    <location>
        <begin position="25"/>
        <end position="409"/>
    </location>
</feature>
<feature type="compositionally biased region" description="Basic and acidic residues" evidence="2">
    <location>
        <begin position="375"/>
        <end position="389"/>
    </location>
</feature>
<dbReference type="InterPro" id="IPR050546">
    <property type="entry name" value="Glycosyl_Hydrlase_16"/>
</dbReference>
<evidence type="ECO:0000313" key="7">
    <source>
        <dbReference type="Proteomes" id="UP001612915"/>
    </source>
</evidence>
<dbReference type="Proteomes" id="UP001612915">
    <property type="component" value="Unassembled WGS sequence"/>
</dbReference>
<accession>A0ABW8AIP2</accession>
<dbReference type="PROSITE" id="PS51762">
    <property type="entry name" value="GH16_2"/>
    <property type="match status" value="1"/>
</dbReference>
<feature type="signal peptide" evidence="4">
    <location>
        <begin position="1"/>
        <end position="24"/>
    </location>
</feature>
<dbReference type="PANTHER" id="PTHR10963:SF55">
    <property type="entry name" value="GLYCOSIDE HYDROLASE FAMILY 16 PROTEIN"/>
    <property type="match status" value="1"/>
</dbReference>
<evidence type="ECO:0000259" key="5">
    <source>
        <dbReference type="PROSITE" id="PS51762"/>
    </source>
</evidence>
<protein>
    <submittedName>
        <fullName evidence="6">Family 16 glycosylhydrolase</fullName>
    </submittedName>
</protein>
<dbReference type="Pfam" id="PF00722">
    <property type="entry name" value="Glyco_hydro_16"/>
    <property type="match status" value="1"/>
</dbReference>
<keyword evidence="3" id="KW-0472">Membrane</keyword>
<evidence type="ECO:0000256" key="2">
    <source>
        <dbReference type="SAM" id="MobiDB-lite"/>
    </source>
</evidence>
<dbReference type="InterPro" id="IPR013320">
    <property type="entry name" value="ConA-like_dom_sf"/>
</dbReference>
<comment type="caution">
    <text evidence="6">The sequence shown here is derived from an EMBL/GenBank/DDBJ whole genome shotgun (WGS) entry which is preliminary data.</text>
</comment>
<evidence type="ECO:0000256" key="1">
    <source>
        <dbReference type="ARBA" id="ARBA00006865"/>
    </source>
</evidence>
<gene>
    <name evidence="6" type="ORF">ACIB24_00095</name>
</gene>
<evidence type="ECO:0000256" key="3">
    <source>
        <dbReference type="SAM" id="Phobius"/>
    </source>
</evidence>
<dbReference type="InterPro" id="IPR000757">
    <property type="entry name" value="Beta-glucanase-like"/>
</dbReference>
<keyword evidence="3" id="KW-0812">Transmembrane</keyword>
<sequence>MAGTRRWRRTALLACALVLGPALAALTATPAEAASSWKTVRTEEFSGSSLPKGCESYSGKYAGGASTWKRDDVDVKGGLLKLKLEKRKSGKNAYTSGGVGCWGWAQKYGRYEVRAKIPAGKGIDSYITLVPAKPKKSETNAWTGIELLAPGTETAYITNGYGKQAETAHVDGSYSDEFHTYVVEWAPKHLRVLVDKKEVFYSQQAYKGSRWFGLVMSNGDQLTGVPDATTKLPATFQIDRVKVSSYTGHPPKVTAADKALLASAAPSTEGPAKAPATTPAPTALTAQTGDSPALAGGMWPWLLGGSVIAGSAMLLLSYPGRRDRGRRPASRAPQRPPAPQRTQVRTSAPPAPSRPAPGRGRQPSPGGPRPGPRPPADRRPPAERPRRDQPAPPTRAIQQPSNPLFTDRS</sequence>
<proteinExistence type="inferred from homology"/>
<feature type="compositionally biased region" description="Low complexity" evidence="2">
    <location>
        <begin position="264"/>
        <end position="286"/>
    </location>
</feature>
<feature type="domain" description="GH16" evidence="5">
    <location>
        <begin position="35"/>
        <end position="249"/>
    </location>
</feature>
<feature type="compositionally biased region" description="Pro residues" evidence="2">
    <location>
        <begin position="365"/>
        <end position="374"/>
    </location>
</feature>
<organism evidence="6 7">
    <name type="scientific">Spongisporangium articulatum</name>
    <dbReference type="NCBI Taxonomy" id="3362603"/>
    <lineage>
        <taxon>Bacteria</taxon>
        <taxon>Bacillati</taxon>
        <taxon>Actinomycetota</taxon>
        <taxon>Actinomycetes</taxon>
        <taxon>Kineosporiales</taxon>
        <taxon>Kineosporiaceae</taxon>
        <taxon>Spongisporangium</taxon>
    </lineage>
</organism>
<dbReference type="RefSeq" id="WP_398273353.1">
    <property type="nucleotide sequence ID" value="NZ_JBITLV010000001.1"/>
</dbReference>
<feature type="region of interest" description="Disordered" evidence="2">
    <location>
        <begin position="264"/>
        <end position="289"/>
    </location>
</feature>
<dbReference type="PANTHER" id="PTHR10963">
    <property type="entry name" value="GLYCOSYL HYDROLASE-RELATED"/>
    <property type="match status" value="1"/>
</dbReference>